<dbReference type="Proteomes" id="UP000007148">
    <property type="component" value="Unassembled WGS sequence"/>
</dbReference>
<organism evidence="1 2">
    <name type="scientific">Serendipita indica (strain DSM 11827)</name>
    <name type="common">Root endophyte fungus</name>
    <name type="synonym">Piriformospora indica</name>
    <dbReference type="NCBI Taxonomy" id="1109443"/>
    <lineage>
        <taxon>Eukaryota</taxon>
        <taxon>Fungi</taxon>
        <taxon>Dikarya</taxon>
        <taxon>Basidiomycota</taxon>
        <taxon>Agaricomycotina</taxon>
        <taxon>Agaricomycetes</taxon>
        <taxon>Sebacinales</taxon>
        <taxon>Serendipitaceae</taxon>
        <taxon>Serendipita</taxon>
    </lineage>
</organism>
<keyword evidence="2" id="KW-1185">Reference proteome</keyword>
<name>G4TYG6_SERID</name>
<gene>
    <name evidence="1" type="ORF">PIIN_10352</name>
</gene>
<evidence type="ECO:0000313" key="1">
    <source>
        <dbReference type="EMBL" id="CCA76359.1"/>
    </source>
</evidence>
<accession>G4TYG6</accession>
<protein>
    <submittedName>
        <fullName evidence="1">Uncharacterized protein</fullName>
    </submittedName>
</protein>
<reference evidence="1 2" key="1">
    <citation type="journal article" date="2011" name="PLoS Pathog.">
        <title>Endophytic Life Strategies Decoded by Genome and Transcriptome Analyses of the Mutualistic Root Symbiont Piriformospora indica.</title>
        <authorList>
            <person name="Zuccaro A."/>
            <person name="Lahrmann U."/>
            <person name="Guldener U."/>
            <person name="Langen G."/>
            <person name="Pfiffi S."/>
            <person name="Biedenkopf D."/>
            <person name="Wong P."/>
            <person name="Samans B."/>
            <person name="Grimm C."/>
            <person name="Basiewicz M."/>
            <person name="Murat C."/>
            <person name="Martin F."/>
            <person name="Kogel K.H."/>
        </authorList>
    </citation>
    <scope>NUCLEOTIDE SEQUENCE [LARGE SCALE GENOMIC DNA]</scope>
    <source>
        <strain evidence="1 2">DSM 11827</strain>
    </source>
</reference>
<dbReference type="eggNOG" id="ENOG502RAE4">
    <property type="taxonomic scope" value="Eukaryota"/>
</dbReference>
<dbReference type="OrthoDB" id="3139786at2759"/>
<dbReference type="InParanoid" id="G4TYG6"/>
<sequence>MAEFPGIAQTFAEVIDQTSQAQEDLEELSRSGKAGGYTVACLSTETILLRRTLRKLHEYCQENQRLLKGHSKTTAKDINLSLLSTSLALSEIKIKARKITLRGVSVRTPRLRLFERAKKEDNELNPLLCKLRDHSILLWSLYLILDPFAEPDEEVFQLRTHVRIMLRQTEDDINQQPNVKCMATRPDYISTLWLTRVSPLPLTKELIHHGLSHDQIHTIYGNSSGRPFIAKQVLLRWRSYGTENDFRVALNLLISTGYDLMLTDEAIRSWRSYGVGDMYSMFLGLLASSRYDLPKTEEAIQTLLTWESHSTVEEYQLCLDLLGTNYYDVRLVDEAIRDFQSCGRDLYPILLKASHKAYFNVRLIRQLLRRATVLMTRRNLPDQTSLALENLPLAELTPPNCQHLINAMELKGYELLKVVEELEILRRELQAFLQAAL</sequence>
<comment type="caution">
    <text evidence="1">The sequence shown here is derived from an EMBL/GenBank/DDBJ whole genome shotgun (WGS) entry which is preliminary data.</text>
</comment>
<dbReference type="AlphaFoldDB" id="G4TYG6"/>
<evidence type="ECO:0000313" key="2">
    <source>
        <dbReference type="Proteomes" id="UP000007148"/>
    </source>
</evidence>
<proteinExistence type="predicted"/>
<dbReference type="EMBL" id="CAFZ01000715">
    <property type="protein sequence ID" value="CCA76359.1"/>
    <property type="molecule type" value="Genomic_DNA"/>
</dbReference>
<dbReference type="HOGENOM" id="CLU_627164_0_0_1"/>